<keyword evidence="3 9" id="KW-0055">Arginine biosynthesis</keyword>
<dbReference type="Gene3D" id="3.10.20.340">
    <property type="entry name" value="ArgJ beta chain, C-terminal domain"/>
    <property type="match status" value="1"/>
</dbReference>
<keyword evidence="9" id="KW-0511">Multifunctional enzyme</keyword>
<dbReference type="GO" id="GO:0005737">
    <property type="term" value="C:cytoplasm"/>
    <property type="evidence" value="ECO:0007669"/>
    <property type="project" value="UniProtKB-SubCell"/>
</dbReference>
<dbReference type="GO" id="GO:0004042">
    <property type="term" value="F:L-glutamate N-acetyltransferase activity"/>
    <property type="evidence" value="ECO:0007669"/>
    <property type="project" value="UniProtKB-UniRule"/>
</dbReference>
<reference evidence="10" key="2">
    <citation type="submission" date="2020-09" db="EMBL/GenBank/DDBJ databases">
        <authorList>
            <person name="Sun Q."/>
            <person name="Kim S."/>
        </authorList>
    </citation>
    <scope>NUCLEOTIDE SEQUENCE</scope>
    <source>
        <strain evidence="10">KCTC 22169</strain>
    </source>
</reference>
<feature type="binding site" evidence="9">
    <location>
        <position position="406"/>
    </location>
    <ligand>
        <name>substrate</name>
    </ligand>
</feature>
<dbReference type="InterPro" id="IPR042195">
    <property type="entry name" value="ArgJ_beta_C"/>
</dbReference>
<dbReference type="GO" id="GO:0004358">
    <property type="term" value="F:L-glutamate N-acetyltransferase activity, acting on acetyl-L-ornithine as donor"/>
    <property type="evidence" value="ECO:0007669"/>
    <property type="project" value="UniProtKB-UniRule"/>
</dbReference>
<dbReference type="Proteomes" id="UP000626148">
    <property type="component" value="Unassembled WGS sequence"/>
</dbReference>
<comment type="similarity">
    <text evidence="1 9">Belongs to the ArgJ family.</text>
</comment>
<keyword evidence="7 9" id="KW-0012">Acyltransferase</keyword>
<accession>A0A918KN93</accession>
<keyword evidence="5 9" id="KW-0808">Transferase</keyword>
<protein>
    <recommendedName>
        <fullName evidence="9">Arginine biosynthesis bifunctional protein ArgJ</fullName>
    </recommendedName>
    <domain>
        <recommendedName>
            <fullName evidence="9">Glutamate N-acetyltransferase</fullName>
            <ecNumber evidence="9">2.3.1.35</ecNumber>
        </recommendedName>
        <alternativeName>
            <fullName evidence="9">Ornithine acetyltransferase</fullName>
            <shortName evidence="9">OATase</shortName>
        </alternativeName>
        <alternativeName>
            <fullName evidence="9">Ornithine transacetylase</fullName>
        </alternativeName>
    </domain>
    <domain>
        <recommendedName>
            <fullName evidence="9">Amino-acid acetyltransferase</fullName>
            <ecNumber evidence="9">2.3.1.1</ecNumber>
        </recommendedName>
        <alternativeName>
            <fullName evidence="9">N-acetylglutamate synthase</fullName>
            <shortName evidence="9">AGSase</shortName>
        </alternativeName>
    </domain>
    <component>
        <recommendedName>
            <fullName evidence="9">Arginine biosynthesis bifunctional protein ArgJ alpha chain</fullName>
        </recommendedName>
    </component>
    <component>
        <recommendedName>
            <fullName evidence="9">Arginine biosynthesis bifunctional protein ArgJ beta chain</fullName>
        </recommendedName>
    </component>
</protein>
<feature type="binding site" evidence="9">
    <location>
        <position position="153"/>
    </location>
    <ligand>
        <name>substrate</name>
    </ligand>
</feature>
<comment type="catalytic activity">
    <reaction evidence="9">
        <text>L-glutamate + acetyl-CoA = N-acetyl-L-glutamate + CoA + H(+)</text>
        <dbReference type="Rhea" id="RHEA:24292"/>
        <dbReference type="ChEBI" id="CHEBI:15378"/>
        <dbReference type="ChEBI" id="CHEBI:29985"/>
        <dbReference type="ChEBI" id="CHEBI:44337"/>
        <dbReference type="ChEBI" id="CHEBI:57287"/>
        <dbReference type="ChEBI" id="CHEBI:57288"/>
        <dbReference type="EC" id="2.3.1.1"/>
    </reaction>
</comment>
<dbReference type="GO" id="GO:0006526">
    <property type="term" value="P:L-arginine biosynthetic process"/>
    <property type="evidence" value="ECO:0007669"/>
    <property type="project" value="UniProtKB-UniRule"/>
</dbReference>
<comment type="caution">
    <text evidence="10">The sequence shown here is derived from an EMBL/GenBank/DDBJ whole genome shotgun (WGS) entry which is preliminary data.</text>
</comment>
<dbReference type="Gene3D" id="3.60.70.12">
    <property type="entry name" value="L-amino peptidase D-ALA esterase/amidase"/>
    <property type="match status" value="1"/>
</dbReference>
<dbReference type="EC" id="2.3.1.1" evidence="9"/>
<evidence type="ECO:0000256" key="1">
    <source>
        <dbReference type="ARBA" id="ARBA00006774"/>
    </source>
</evidence>
<feature type="binding site" evidence="9">
    <location>
        <position position="179"/>
    </location>
    <ligand>
        <name>substrate</name>
    </ligand>
</feature>
<feature type="site" description="Cleavage; by autolysis" evidence="9">
    <location>
        <begin position="189"/>
        <end position="190"/>
    </location>
</feature>
<evidence type="ECO:0000256" key="9">
    <source>
        <dbReference type="HAMAP-Rule" id="MF_01106"/>
    </source>
</evidence>
<feature type="binding site" evidence="9">
    <location>
        <position position="401"/>
    </location>
    <ligand>
        <name>substrate</name>
    </ligand>
</feature>
<dbReference type="InterPro" id="IPR002813">
    <property type="entry name" value="Arg_biosynth_ArgJ"/>
</dbReference>
<dbReference type="Pfam" id="PF01960">
    <property type="entry name" value="ArgJ"/>
    <property type="match status" value="1"/>
</dbReference>
<dbReference type="NCBIfam" id="NF003802">
    <property type="entry name" value="PRK05388.1"/>
    <property type="match status" value="1"/>
</dbReference>
<dbReference type="PANTHER" id="PTHR23100">
    <property type="entry name" value="ARGININE BIOSYNTHESIS BIFUNCTIONAL PROTEIN ARGJ"/>
    <property type="match status" value="1"/>
</dbReference>
<dbReference type="EMBL" id="BMXR01000013">
    <property type="protein sequence ID" value="GGX69390.1"/>
    <property type="molecule type" value="Genomic_DNA"/>
</dbReference>
<feature type="chain" id="PRO_5038189688" description="Arginine biosynthesis bifunctional protein ArgJ beta chain" evidence="9">
    <location>
        <begin position="190"/>
        <end position="406"/>
    </location>
</feature>
<comment type="pathway">
    <text evidence="9">Amino-acid biosynthesis; L-arginine biosynthesis; N(2)-acetyl-L-ornithine from L-glutamate: step 1/4.</text>
</comment>
<feature type="site" description="Involved in the stabilization of negative charge on the oxyanion by the formation of the oxyanion hole" evidence="9">
    <location>
        <position position="117"/>
    </location>
</feature>
<feature type="binding site" evidence="9">
    <location>
        <position position="277"/>
    </location>
    <ligand>
        <name>substrate</name>
    </ligand>
</feature>
<organism evidence="10 11">
    <name type="scientific">Saccharospirillum salsuginis</name>
    <dbReference type="NCBI Taxonomy" id="418750"/>
    <lineage>
        <taxon>Bacteria</taxon>
        <taxon>Pseudomonadati</taxon>
        <taxon>Pseudomonadota</taxon>
        <taxon>Gammaproteobacteria</taxon>
        <taxon>Oceanospirillales</taxon>
        <taxon>Saccharospirillaceae</taxon>
        <taxon>Saccharospirillum</taxon>
    </lineage>
</organism>
<evidence type="ECO:0000256" key="7">
    <source>
        <dbReference type="ARBA" id="ARBA00023315"/>
    </source>
</evidence>
<keyword evidence="6 9" id="KW-0068">Autocatalytic cleavage</keyword>
<evidence type="ECO:0000256" key="3">
    <source>
        <dbReference type="ARBA" id="ARBA00022571"/>
    </source>
</evidence>
<evidence type="ECO:0000256" key="5">
    <source>
        <dbReference type="ARBA" id="ARBA00022679"/>
    </source>
</evidence>
<evidence type="ECO:0000256" key="4">
    <source>
        <dbReference type="ARBA" id="ARBA00022605"/>
    </source>
</evidence>
<dbReference type="RefSeq" id="WP_189612290.1">
    <property type="nucleotide sequence ID" value="NZ_BMXR01000013.1"/>
</dbReference>
<sequence length="406" mass="43118">MAVGQGPTGPLLPVDGVSIGVCCAGIKKPNRRDLVVFQFVPGTRVAGVFTTNAFCAAPVQVAREHMSQAETRFWVVNTGNANAGTGARGLADARETCARLAALKGLEPEQALPFSTGVIGEYLPMETIANGLPNAIAALHPDNWEEAAHGILTTDTRPKGCSRQFEYQGETITVTGIAKGSGMIKPNMATMLAYVTTNASVAQPVLQELLKTANEGSFNRITVDSDTSTNDACMLAATGKTGLPEIDSTDSELYRHLLKTVSEVMLELAQAVVRDGEGATKFVEVAVDKAGSTEEALAVAYTIAHSPLVKTALTASDVNWGRILAAVGRSGLDNLDVDKIDIWLDDVQIVAGGERAPGYTEEAGSAVVSQEELTIRVILNRGNVSDQVWTTDLSHEYIRINAEYRT</sequence>
<dbReference type="HAMAP" id="MF_01106">
    <property type="entry name" value="ArgJ"/>
    <property type="match status" value="1"/>
</dbReference>
<gene>
    <name evidence="9 10" type="primary">argJ</name>
    <name evidence="10" type="ORF">GCM10007392_41200</name>
</gene>
<keyword evidence="9" id="KW-0963">Cytoplasm</keyword>
<comment type="function">
    <text evidence="9">Catalyzes two activities which are involved in the cyclic version of arginine biosynthesis: the synthesis of N-acetylglutamate from glutamate and acetyl-CoA as the acetyl donor, and of ornithine by transacetylation between N(2)-acetylornithine and glutamate.</text>
</comment>
<reference evidence="10" key="1">
    <citation type="journal article" date="2014" name="Int. J. Syst. Evol. Microbiol.">
        <title>Complete genome sequence of Corynebacterium casei LMG S-19264T (=DSM 44701T), isolated from a smear-ripened cheese.</title>
        <authorList>
            <consortium name="US DOE Joint Genome Institute (JGI-PGF)"/>
            <person name="Walter F."/>
            <person name="Albersmeier A."/>
            <person name="Kalinowski J."/>
            <person name="Ruckert C."/>
        </authorList>
    </citation>
    <scope>NUCLEOTIDE SEQUENCE</scope>
    <source>
        <strain evidence="10">KCTC 22169</strain>
    </source>
</reference>
<feature type="binding site" evidence="9">
    <location>
        <position position="190"/>
    </location>
    <ligand>
        <name>substrate</name>
    </ligand>
</feature>
<evidence type="ECO:0000313" key="10">
    <source>
        <dbReference type="EMBL" id="GGX69390.1"/>
    </source>
</evidence>
<dbReference type="EC" id="2.3.1.35" evidence="9"/>
<dbReference type="FunFam" id="3.10.20.340:FF:000001">
    <property type="entry name" value="Arginine biosynthesis bifunctional protein ArgJ, chloroplastic"/>
    <property type="match status" value="1"/>
</dbReference>
<dbReference type="SUPFAM" id="SSF56266">
    <property type="entry name" value="DmpA/ArgJ-like"/>
    <property type="match status" value="1"/>
</dbReference>
<keyword evidence="11" id="KW-1185">Reference proteome</keyword>
<dbReference type="GO" id="GO:0006592">
    <property type="term" value="P:ornithine biosynthetic process"/>
    <property type="evidence" value="ECO:0007669"/>
    <property type="project" value="TreeGrafter"/>
</dbReference>
<proteinExistence type="inferred from homology"/>
<evidence type="ECO:0000256" key="6">
    <source>
        <dbReference type="ARBA" id="ARBA00022813"/>
    </source>
</evidence>
<feature type="chain" id="PRO_5038189689" description="Arginine biosynthesis bifunctional protein ArgJ alpha chain" evidence="9">
    <location>
        <begin position="1"/>
        <end position="189"/>
    </location>
</feature>
<dbReference type="NCBIfam" id="TIGR00120">
    <property type="entry name" value="ArgJ"/>
    <property type="match status" value="1"/>
</dbReference>
<dbReference type="CDD" id="cd02152">
    <property type="entry name" value="OAT"/>
    <property type="match status" value="1"/>
</dbReference>
<dbReference type="FunFam" id="3.60.70.12:FF:000001">
    <property type="entry name" value="Arginine biosynthesis bifunctional protein ArgJ, chloroplastic"/>
    <property type="match status" value="1"/>
</dbReference>
<dbReference type="AlphaFoldDB" id="A0A918KN93"/>
<evidence type="ECO:0000256" key="8">
    <source>
        <dbReference type="ARBA" id="ARBA00049439"/>
    </source>
</evidence>
<evidence type="ECO:0000256" key="2">
    <source>
        <dbReference type="ARBA" id="ARBA00011475"/>
    </source>
</evidence>
<comment type="subcellular location">
    <subcellularLocation>
        <location evidence="9">Cytoplasm</location>
    </subcellularLocation>
</comment>
<comment type="subunit">
    <text evidence="2 9">Heterotetramer of two alpha and two beta chains.</text>
</comment>
<evidence type="ECO:0000313" key="11">
    <source>
        <dbReference type="Proteomes" id="UP000626148"/>
    </source>
</evidence>
<keyword evidence="4 9" id="KW-0028">Amino-acid biosynthesis</keyword>
<comment type="pathway">
    <text evidence="9">Amino-acid biosynthesis; L-arginine biosynthesis; L-ornithine and N-acetyl-L-glutamate from L-glutamate and N(2)-acetyl-L-ornithine (cyclic): step 1/1.</text>
</comment>
<comment type="catalytic activity">
    <reaction evidence="8 9">
        <text>N(2)-acetyl-L-ornithine + L-glutamate = N-acetyl-L-glutamate + L-ornithine</text>
        <dbReference type="Rhea" id="RHEA:15349"/>
        <dbReference type="ChEBI" id="CHEBI:29985"/>
        <dbReference type="ChEBI" id="CHEBI:44337"/>
        <dbReference type="ChEBI" id="CHEBI:46911"/>
        <dbReference type="ChEBI" id="CHEBI:57805"/>
        <dbReference type="EC" id="2.3.1.35"/>
    </reaction>
</comment>
<dbReference type="InterPro" id="IPR016117">
    <property type="entry name" value="ArgJ-like_dom_sf"/>
</dbReference>
<feature type="site" description="Involved in the stabilization of negative charge on the oxyanion by the formation of the oxyanion hole" evidence="9">
    <location>
        <position position="116"/>
    </location>
</feature>
<feature type="active site" description="Nucleophile" evidence="9">
    <location>
        <position position="190"/>
    </location>
</feature>
<dbReference type="PANTHER" id="PTHR23100:SF0">
    <property type="entry name" value="ARGININE BIOSYNTHESIS BIFUNCTIONAL PROTEIN ARGJ, MITOCHONDRIAL"/>
    <property type="match status" value="1"/>
</dbReference>
<name>A0A918KN93_9GAMM</name>